<dbReference type="AlphaFoldDB" id="A0A7W9BVF2"/>
<sequence>MRQFGPFCLDVDDRRLSRGRDTVELPARYLDVLILLVKSDGALVTKDQFMDEVWRGVPVTDEALTQAIRTLRKALGDSAGAPRFIKTVPKHGYRFIAPLSETIPAAETPARTTTPVREGIIRQTSAGIVGALLAGALVGLLYGFAGAAQAVGGGAVSLLLVIVLVSAFSAGAAGAGIALGIMLSRAIRSQGWQWLVAGGALGGTTLGAFGNMIGKDAFRLLFGHAVGPFAGAMEGFVVGGAAGLAFFVMQKQVRYSLGLTAFIGAASGLIVALLEGHMMAGSLQTLITAFPSSQFRLDSLGQMLGEPGFGPNGRAVTFTLEGATFISALVKAMHHAVRCDGTDQLQ</sequence>
<dbReference type="Pfam" id="PF00486">
    <property type="entry name" value="Trans_reg_C"/>
    <property type="match status" value="1"/>
</dbReference>
<dbReference type="SUPFAM" id="SSF46894">
    <property type="entry name" value="C-terminal effector domain of the bipartite response regulators"/>
    <property type="match status" value="1"/>
</dbReference>
<feature type="transmembrane region" description="Helical" evidence="3">
    <location>
        <begin position="126"/>
        <end position="145"/>
    </location>
</feature>
<accession>A0A7W9BVF2</accession>
<feature type="domain" description="OmpR/PhoB-type" evidence="4">
    <location>
        <begin position="1"/>
        <end position="97"/>
    </location>
</feature>
<evidence type="ECO:0000256" key="2">
    <source>
        <dbReference type="PROSITE-ProRule" id="PRU01091"/>
    </source>
</evidence>
<dbReference type="InterPro" id="IPR001867">
    <property type="entry name" value="OmpR/PhoB-type_DNA-bd"/>
</dbReference>
<evidence type="ECO:0000256" key="1">
    <source>
        <dbReference type="ARBA" id="ARBA00023125"/>
    </source>
</evidence>
<name>A0A7W9BVF2_9SPHN</name>
<dbReference type="Proteomes" id="UP000546701">
    <property type="component" value="Unassembled WGS sequence"/>
</dbReference>
<evidence type="ECO:0000256" key="3">
    <source>
        <dbReference type="SAM" id="Phobius"/>
    </source>
</evidence>
<dbReference type="OrthoDB" id="54411at2"/>
<feature type="transmembrane region" description="Helical" evidence="3">
    <location>
        <begin position="225"/>
        <end position="248"/>
    </location>
</feature>
<protein>
    <submittedName>
        <fullName evidence="5">DNA-binding winged helix-turn-helix (WHTH) protein</fullName>
    </submittedName>
</protein>
<dbReference type="EMBL" id="JACIJR010000010">
    <property type="protein sequence ID" value="MBB5730842.1"/>
    <property type="molecule type" value="Genomic_DNA"/>
</dbReference>
<keyword evidence="3" id="KW-0812">Transmembrane</keyword>
<feature type="transmembrane region" description="Helical" evidence="3">
    <location>
        <begin position="157"/>
        <end position="182"/>
    </location>
</feature>
<gene>
    <name evidence="5" type="ORF">FHS99_003349</name>
</gene>
<dbReference type="GO" id="GO:0006355">
    <property type="term" value="P:regulation of DNA-templated transcription"/>
    <property type="evidence" value="ECO:0007669"/>
    <property type="project" value="InterPro"/>
</dbReference>
<dbReference type="Gene3D" id="1.10.10.10">
    <property type="entry name" value="Winged helix-like DNA-binding domain superfamily/Winged helix DNA-binding domain"/>
    <property type="match status" value="1"/>
</dbReference>
<dbReference type="GO" id="GO:0000160">
    <property type="term" value="P:phosphorelay signal transduction system"/>
    <property type="evidence" value="ECO:0007669"/>
    <property type="project" value="InterPro"/>
</dbReference>
<feature type="transmembrane region" description="Helical" evidence="3">
    <location>
        <begin position="194"/>
        <end position="213"/>
    </location>
</feature>
<dbReference type="CDD" id="cd00383">
    <property type="entry name" value="trans_reg_C"/>
    <property type="match status" value="1"/>
</dbReference>
<feature type="transmembrane region" description="Helical" evidence="3">
    <location>
        <begin position="255"/>
        <end position="274"/>
    </location>
</feature>
<evidence type="ECO:0000313" key="6">
    <source>
        <dbReference type="Proteomes" id="UP000546701"/>
    </source>
</evidence>
<reference evidence="5 6" key="1">
    <citation type="submission" date="2020-08" db="EMBL/GenBank/DDBJ databases">
        <title>Genomic Encyclopedia of Type Strains, Phase IV (KMG-IV): sequencing the most valuable type-strain genomes for metagenomic binning, comparative biology and taxonomic classification.</title>
        <authorList>
            <person name="Goeker M."/>
        </authorList>
    </citation>
    <scope>NUCLEOTIDE SEQUENCE [LARGE SCALE GENOMIC DNA]</scope>
    <source>
        <strain evidence="5 6">DSM 103336</strain>
    </source>
</reference>
<dbReference type="GO" id="GO:0003677">
    <property type="term" value="F:DNA binding"/>
    <property type="evidence" value="ECO:0007669"/>
    <property type="project" value="UniProtKB-UniRule"/>
</dbReference>
<dbReference type="SMART" id="SM00862">
    <property type="entry name" value="Trans_reg_C"/>
    <property type="match status" value="1"/>
</dbReference>
<keyword evidence="3" id="KW-1133">Transmembrane helix</keyword>
<evidence type="ECO:0000313" key="5">
    <source>
        <dbReference type="EMBL" id="MBB5730842.1"/>
    </source>
</evidence>
<comment type="caution">
    <text evidence="5">The sequence shown here is derived from an EMBL/GenBank/DDBJ whole genome shotgun (WGS) entry which is preliminary data.</text>
</comment>
<evidence type="ECO:0000259" key="4">
    <source>
        <dbReference type="PROSITE" id="PS51755"/>
    </source>
</evidence>
<dbReference type="RefSeq" id="WP_157177896.1">
    <property type="nucleotide sequence ID" value="NZ_BMJP01000008.1"/>
</dbReference>
<organism evidence="5 6">
    <name type="scientific">Sphingomonas prati</name>
    <dbReference type="NCBI Taxonomy" id="1843237"/>
    <lineage>
        <taxon>Bacteria</taxon>
        <taxon>Pseudomonadati</taxon>
        <taxon>Pseudomonadota</taxon>
        <taxon>Alphaproteobacteria</taxon>
        <taxon>Sphingomonadales</taxon>
        <taxon>Sphingomonadaceae</taxon>
        <taxon>Sphingomonas</taxon>
    </lineage>
</organism>
<keyword evidence="3" id="KW-0472">Membrane</keyword>
<dbReference type="InterPro" id="IPR016032">
    <property type="entry name" value="Sig_transdc_resp-reg_C-effctor"/>
</dbReference>
<keyword evidence="1 2" id="KW-0238">DNA-binding</keyword>
<feature type="DNA-binding region" description="OmpR/PhoB-type" evidence="2">
    <location>
        <begin position="1"/>
        <end position="97"/>
    </location>
</feature>
<keyword evidence="6" id="KW-1185">Reference proteome</keyword>
<dbReference type="PROSITE" id="PS51755">
    <property type="entry name" value="OMPR_PHOB"/>
    <property type="match status" value="1"/>
</dbReference>
<dbReference type="InterPro" id="IPR036388">
    <property type="entry name" value="WH-like_DNA-bd_sf"/>
</dbReference>
<proteinExistence type="predicted"/>